<feature type="transmembrane region" description="Helical" evidence="4">
    <location>
        <begin position="978"/>
        <end position="1004"/>
    </location>
</feature>
<keyword evidence="4" id="KW-0472">Membrane</keyword>
<reference evidence="8" key="1">
    <citation type="submission" date="2022-01" db="EMBL/GenBank/DDBJ databases">
        <authorList>
            <person name="King R."/>
        </authorList>
    </citation>
    <scope>NUCLEOTIDE SEQUENCE</scope>
</reference>
<dbReference type="InterPro" id="IPR003961">
    <property type="entry name" value="FN3_dom"/>
</dbReference>
<dbReference type="SUPFAM" id="SSF49265">
    <property type="entry name" value="Fibronectin type III"/>
    <property type="match status" value="1"/>
</dbReference>
<dbReference type="InterPro" id="IPR001007">
    <property type="entry name" value="VWF_dom"/>
</dbReference>
<dbReference type="Proteomes" id="UP001152799">
    <property type="component" value="Chromosome 2"/>
</dbReference>
<feature type="domain" description="Fibronectin type-III" evidence="7">
    <location>
        <begin position="856"/>
        <end position="952"/>
    </location>
</feature>
<dbReference type="PROSITE" id="PS50853">
    <property type="entry name" value="FN3"/>
    <property type="match status" value="2"/>
</dbReference>
<proteinExistence type="predicted"/>
<dbReference type="GO" id="GO:0005615">
    <property type="term" value="C:extracellular space"/>
    <property type="evidence" value="ECO:0007669"/>
    <property type="project" value="TreeGrafter"/>
</dbReference>
<dbReference type="InterPro" id="IPR036116">
    <property type="entry name" value="FN3_sf"/>
</dbReference>
<dbReference type="GO" id="GO:0045597">
    <property type="term" value="P:positive regulation of cell differentiation"/>
    <property type="evidence" value="ECO:0007669"/>
    <property type="project" value="TreeGrafter"/>
</dbReference>
<evidence type="ECO:0000256" key="2">
    <source>
        <dbReference type="SAM" id="Coils"/>
    </source>
</evidence>
<evidence type="ECO:0000259" key="6">
    <source>
        <dbReference type="PROSITE" id="PS50184"/>
    </source>
</evidence>
<gene>
    <name evidence="8" type="ORF">CEUTPL_LOCUS4694</name>
</gene>
<dbReference type="PROSITE" id="PS50184">
    <property type="entry name" value="VWFC_2"/>
    <property type="match status" value="1"/>
</dbReference>
<dbReference type="GO" id="GO:0005178">
    <property type="term" value="F:integrin binding"/>
    <property type="evidence" value="ECO:0007669"/>
    <property type="project" value="TreeGrafter"/>
</dbReference>
<evidence type="ECO:0000256" key="5">
    <source>
        <dbReference type="SAM" id="SignalP"/>
    </source>
</evidence>
<dbReference type="SMART" id="SM00060">
    <property type="entry name" value="FN3"/>
    <property type="match status" value="3"/>
</dbReference>
<dbReference type="InterPro" id="IPR050941">
    <property type="entry name" value="CCN"/>
</dbReference>
<dbReference type="GO" id="GO:0007155">
    <property type="term" value="P:cell adhesion"/>
    <property type="evidence" value="ECO:0007669"/>
    <property type="project" value="TreeGrafter"/>
</dbReference>
<dbReference type="GO" id="GO:0031012">
    <property type="term" value="C:extracellular matrix"/>
    <property type="evidence" value="ECO:0007669"/>
    <property type="project" value="TreeGrafter"/>
</dbReference>
<evidence type="ECO:0000313" key="8">
    <source>
        <dbReference type="EMBL" id="CAH1125802.1"/>
    </source>
</evidence>
<protein>
    <recommendedName>
        <fullName evidence="10">Epidermal cell surface receptor</fullName>
    </recommendedName>
</protein>
<keyword evidence="4" id="KW-1133">Transmembrane helix</keyword>
<organism evidence="8 9">
    <name type="scientific">Ceutorhynchus assimilis</name>
    <name type="common">cabbage seed weevil</name>
    <dbReference type="NCBI Taxonomy" id="467358"/>
    <lineage>
        <taxon>Eukaryota</taxon>
        <taxon>Metazoa</taxon>
        <taxon>Ecdysozoa</taxon>
        <taxon>Arthropoda</taxon>
        <taxon>Hexapoda</taxon>
        <taxon>Insecta</taxon>
        <taxon>Pterygota</taxon>
        <taxon>Neoptera</taxon>
        <taxon>Endopterygota</taxon>
        <taxon>Coleoptera</taxon>
        <taxon>Polyphaga</taxon>
        <taxon>Cucujiformia</taxon>
        <taxon>Curculionidae</taxon>
        <taxon>Ceutorhynchinae</taxon>
        <taxon>Ceutorhynchus</taxon>
    </lineage>
</organism>
<evidence type="ECO:0000256" key="3">
    <source>
        <dbReference type="SAM" id="MobiDB-lite"/>
    </source>
</evidence>
<accession>A0A9P0GQI1</accession>
<feature type="compositionally biased region" description="Low complexity" evidence="3">
    <location>
        <begin position="100"/>
        <end position="114"/>
    </location>
</feature>
<dbReference type="SMART" id="SM00214">
    <property type="entry name" value="VWC"/>
    <property type="match status" value="4"/>
</dbReference>
<dbReference type="PANTHER" id="PTHR11348:SF34">
    <property type="entry name" value="EPIDERMAL CELL SURFACE RECEPTOR-RELATED"/>
    <property type="match status" value="1"/>
</dbReference>
<dbReference type="Gene3D" id="2.60.40.10">
    <property type="entry name" value="Immunoglobulins"/>
    <property type="match status" value="2"/>
</dbReference>
<feature type="signal peptide" evidence="5">
    <location>
        <begin position="1"/>
        <end position="25"/>
    </location>
</feature>
<dbReference type="InterPro" id="IPR013783">
    <property type="entry name" value="Ig-like_fold"/>
</dbReference>
<keyword evidence="4" id="KW-0812">Transmembrane</keyword>
<evidence type="ECO:0000313" key="9">
    <source>
        <dbReference type="Proteomes" id="UP001152799"/>
    </source>
</evidence>
<feature type="region of interest" description="Disordered" evidence="3">
    <location>
        <begin position="100"/>
        <end position="123"/>
    </location>
</feature>
<dbReference type="GO" id="GO:0007165">
    <property type="term" value="P:signal transduction"/>
    <property type="evidence" value="ECO:0007669"/>
    <property type="project" value="TreeGrafter"/>
</dbReference>
<feature type="chain" id="PRO_5040438855" description="Epidermal cell surface receptor" evidence="5">
    <location>
        <begin position="26"/>
        <end position="1042"/>
    </location>
</feature>
<keyword evidence="1 5" id="KW-0732">Signal</keyword>
<dbReference type="PANTHER" id="PTHR11348">
    <property type="entry name" value="CONNECTIVE TISSUE GROWTH FACTOR-RELATED"/>
    <property type="match status" value="1"/>
</dbReference>
<dbReference type="GO" id="GO:0008201">
    <property type="term" value="F:heparin binding"/>
    <property type="evidence" value="ECO:0007669"/>
    <property type="project" value="TreeGrafter"/>
</dbReference>
<sequence>MTAQGGFVIVVLVWCAVVVLNVVVAENNSNNNNGCPEGDCKISSSENNNNSDNEDLEIVALHTSQPVPRPKALNMIAEDQDESNFRPTPLPLTTLSITNSSLSKNSTSKSNATSVVPLSTPEEPRGRALNFTLHETQNANNNLANSSKNDEFDLSDVSINDDDMDEMIVPRILVPHKSEEKTEKSAHNVTKDICEKGGLTYDNGEKLEIDCDSICTCVHGKMDCEDRCSRPFIRKGKRIDDPLCSEKATDDPCCAIMVCAGDTETEPLEMCNYDNKTYNRGDTFNKDCSEVCICEAAGKFSCKARCPHSAKTSDSCVEIPDPNDGCCKKVLCDVTLDDHQDHEKEEAGKPANKHKIISAFQANSSVIILDIEPKYDDDDANLPIVEVSNDKEEWNYYQLFPKGELYVREHFKYLRLENTEETVEVTQIENAKEKNRASKDVIKDEKESNKNKASMMKEDAKSCEYKGKTFKINEEHNNGCESLCKCHSDGEMKCLKLECPTYFGVDVLDPACVEWETIPPNFEPLAPNCCPEQVKCKNNGSCLHEGRSFKNWEQLPINVTGCEKRCYCELGKVECQNTCPPVPALPPANLPCPPREASLQHGPDDDCCMFWACSDSKEQESFNNHYPDDFGFNQPRDDITVHALEAVDPHTIRLAFMVPPVIVGLHGRVEVRYTFKDIDDVSAWDLQVFAPPNDLIATPSLEFDLLDLVADKEYKIKITITLRDLHNTPSSKIYKIKTPKDVRTTTLPPQIPIEPDLEISDINSTWVTIVWRKFTENELQFIDGVQLRFRETEGKIYTATPLIHRAVTTYTIENLKPNTKYEIGIFFIPFAGQRTELNAEHMIQFTTANLVDTYGFTVALDVSQIKSTSVEILWSGVPYPEDKYVNIYRAIYQSDSGKEDQSTFKIAKRDSPTKTIITDLKPGTRYRLWLEVYLTNGKIKTSNVQDFITKPRAAPALGSSSQDKISRAEFIDSPRGDYYGPLVIVAILAAIAILSTLILLLILVRRHNQNKAAITPPSTRISQSAYDNPTYKVEIQQETMGL</sequence>
<feature type="domain" description="VWFC" evidence="6">
    <location>
        <begin position="540"/>
        <end position="614"/>
    </location>
</feature>
<dbReference type="AlphaFoldDB" id="A0A9P0GQI1"/>
<dbReference type="EMBL" id="OU892278">
    <property type="protein sequence ID" value="CAH1125802.1"/>
    <property type="molecule type" value="Genomic_DNA"/>
</dbReference>
<dbReference type="OrthoDB" id="6022609at2759"/>
<dbReference type="Pfam" id="PF00041">
    <property type="entry name" value="fn3"/>
    <property type="match status" value="1"/>
</dbReference>
<name>A0A9P0GQI1_9CUCU</name>
<dbReference type="CDD" id="cd00063">
    <property type="entry name" value="FN3"/>
    <property type="match status" value="2"/>
</dbReference>
<evidence type="ECO:0000259" key="7">
    <source>
        <dbReference type="PROSITE" id="PS50853"/>
    </source>
</evidence>
<keyword evidence="2" id="KW-0175">Coiled coil</keyword>
<feature type="domain" description="Fibronectin type-III" evidence="7">
    <location>
        <begin position="748"/>
        <end position="850"/>
    </location>
</feature>
<evidence type="ECO:0000256" key="1">
    <source>
        <dbReference type="ARBA" id="ARBA00022729"/>
    </source>
</evidence>
<evidence type="ECO:0000256" key="4">
    <source>
        <dbReference type="SAM" id="Phobius"/>
    </source>
</evidence>
<feature type="coiled-coil region" evidence="2">
    <location>
        <begin position="416"/>
        <end position="448"/>
    </location>
</feature>
<keyword evidence="9" id="KW-1185">Reference proteome</keyword>
<evidence type="ECO:0008006" key="10">
    <source>
        <dbReference type="Google" id="ProtNLM"/>
    </source>
</evidence>